<comment type="caution">
    <text evidence="3">The sequence shown here is derived from an EMBL/GenBank/DDBJ whole genome shotgun (WGS) entry which is preliminary data.</text>
</comment>
<evidence type="ECO:0000259" key="2">
    <source>
        <dbReference type="Pfam" id="PF01551"/>
    </source>
</evidence>
<dbReference type="AlphaFoldDB" id="A0A252F7U1"/>
<dbReference type="GO" id="GO:0004222">
    <property type="term" value="F:metalloendopeptidase activity"/>
    <property type="evidence" value="ECO:0007669"/>
    <property type="project" value="TreeGrafter"/>
</dbReference>
<protein>
    <recommendedName>
        <fullName evidence="2">M23ase beta-sheet core domain-containing protein</fullName>
    </recommendedName>
</protein>
<dbReference type="CDD" id="cd12797">
    <property type="entry name" value="M23_peptidase"/>
    <property type="match status" value="1"/>
</dbReference>
<feature type="compositionally biased region" description="Acidic residues" evidence="1">
    <location>
        <begin position="91"/>
        <end position="101"/>
    </location>
</feature>
<dbReference type="Gene3D" id="2.70.70.10">
    <property type="entry name" value="Glucose Permease (Domain IIA)"/>
    <property type="match status" value="1"/>
</dbReference>
<feature type="compositionally biased region" description="Acidic residues" evidence="1">
    <location>
        <begin position="73"/>
        <end position="82"/>
    </location>
</feature>
<dbReference type="Proteomes" id="UP000194903">
    <property type="component" value="Unassembled WGS sequence"/>
</dbReference>
<feature type="domain" description="M23ase beta-sheet core" evidence="2">
    <location>
        <begin position="138"/>
        <end position="235"/>
    </location>
</feature>
<reference evidence="3 4" key="1">
    <citation type="submission" date="2017-05" db="EMBL/GenBank/DDBJ databases">
        <title>Butyricicoccus porcorum sp. nov. a butyrate-producing bacterium from the swine intestinal tract.</title>
        <authorList>
            <person name="Trachsel J."/>
            <person name="Humphrey S."/>
            <person name="Allen H.K."/>
        </authorList>
    </citation>
    <scope>NUCLEOTIDE SEQUENCE [LARGE SCALE GENOMIC DNA]</scope>
    <source>
        <strain evidence="3">BB10</strain>
    </source>
</reference>
<accession>A0A252F7U1</accession>
<dbReference type="PANTHER" id="PTHR21666:SF270">
    <property type="entry name" value="MUREIN HYDROLASE ACTIVATOR ENVC"/>
    <property type="match status" value="1"/>
</dbReference>
<evidence type="ECO:0000256" key="1">
    <source>
        <dbReference type="SAM" id="MobiDB-lite"/>
    </source>
</evidence>
<gene>
    <name evidence="3" type="ORF">CBW42_01105</name>
</gene>
<dbReference type="EMBL" id="NHOC01000001">
    <property type="protein sequence ID" value="OUM21848.1"/>
    <property type="molecule type" value="Genomic_DNA"/>
</dbReference>
<proteinExistence type="predicted"/>
<keyword evidence="4" id="KW-1185">Reference proteome</keyword>
<dbReference type="OrthoDB" id="9801106at2"/>
<dbReference type="RefSeq" id="WP_087016891.1">
    <property type="nucleotide sequence ID" value="NZ_NHOC01000001.1"/>
</dbReference>
<dbReference type="InterPro" id="IPR011055">
    <property type="entry name" value="Dup_hybrid_motif"/>
</dbReference>
<feature type="region of interest" description="Disordered" evidence="1">
    <location>
        <begin position="57"/>
        <end position="118"/>
    </location>
</feature>
<sequence>MKKTNEAARWWSEDRGFYMILLLCVLAVAVAAYVLFASPQTVEADPMDGYLYEADDSVSASEPLDRVPAMETEPAEDTDDSADAQAAEAAADTEQEKDEPAEQTAAAPTFTPPMDADVSHAFSGDTLEYNETTRDWRTHEGADYAGEEGDAVRAIADGTVLRVGDDTIYGKYVILSHTQDMNSLYAGLDNITVSEGDSVKGGDQLAELGSPMPLEQALGVHLHLAVTKEGDAVDPAGLF</sequence>
<dbReference type="PANTHER" id="PTHR21666">
    <property type="entry name" value="PEPTIDASE-RELATED"/>
    <property type="match status" value="1"/>
</dbReference>
<evidence type="ECO:0000313" key="3">
    <source>
        <dbReference type="EMBL" id="OUM21848.1"/>
    </source>
</evidence>
<organism evidence="3 4">
    <name type="scientific">Butyricicoccus porcorum</name>
    <dbReference type="NCBI Taxonomy" id="1945634"/>
    <lineage>
        <taxon>Bacteria</taxon>
        <taxon>Bacillati</taxon>
        <taxon>Bacillota</taxon>
        <taxon>Clostridia</taxon>
        <taxon>Eubacteriales</taxon>
        <taxon>Butyricicoccaceae</taxon>
        <taxon>Butyricicoccus</taxon>
    </lineage>
</organism>
<evidence type="ECO:0000313" key="4">
    <source>
        <dbReference type="Proteomes" id="UP000194903"/>
    </source>
</evidence>
<name>A0A252F7U1_9FIRM</name>
<dbReference type="InterPro" id="IPR050570">
    <property type="entry name" value="Cell_wall_metabolism_enzyme"/>
</dbReference>
<dbReference type="SUPFAM" id="SSF51261">
    <property type="entry name" value="Duplicated hybrid motif"/>
    <property type="match status" value="1"/>
</dbReference>
<dbReference type="InterPro" id="IPR016047">
    <property type="entry name" value="M23ase_b-sheet_dom"/>
</dbReference>
<dbReference type="Pfam" id="PF01551">
    <property type="entry name" value="Peptidase_M23"/>
    <property type="match status" value="1"/>
</dbReference>